<dbReference type="SUPFAM" id="SSF49464">
    <property type="entry name" value="Carboxypeptidase regulatory domain-like"/>
    <property type="match status" value="1"/>
</dbReference>
<keyword evidence="4" id="KW-1185">Reference proteome</keyword>
<keyword evidence="1" id="KW-0732">Signal</keyword>
<dbReference type="SUPFAM" id="SSF49478">
    <property type="entry name" value="Cna protein B-type domain"/>
    <property type="match status" value="1"/>
</dbReference>
<protein>
    <recommendedName>
        <fullName evidence="2">Dockerin domain-containing protein</fullName>
    </recommendedName>
</protein>
<dbReference type="InterPro" id="IPR008969">
    <property type="entry name" value="CarboxyPept-like_regulatory"/>
</dbReference>
<dbReference type="SUPFAM" id="SSF63446">
    <property type="entry name" value="Type I dockerin domain"/>
    <property type="match status" value="1"/>
</dbReference>
<dbReference type="GO" id="GO:0000272">
    <property type="term" value="P:polysaccharide catabolic process"/>
    <property type="evidence" value="ECO:0007669"/>
    <property type="project" value="InterPro"/>
</dbReference>
<dbReference type="InterPro" id="IPR016134">
    <property type="entry name" value="Dockerin_dom"/>
</dbReference>
<evidence type="ECO:0000256" key="1">
    <source>
        <dbReference type="SAM" id="SignalP"/>
    </source>
</evidence>
<dbReference type="Proteomes" id="UP000036923">
    <property type="component" value="Unassembled WGS sequence"/>
</dbReference>
<feature type="domain" description="Dockerin" evidence="2">
    <location>
        <begin position="592"/>
        <end position="657"/>
    </location>
</feature>
<sequence length="657" mass="73037" precursor="true">MRKTLIAVVVFVFLTGLLGITQNAYAEENQISEQTIISGRILKPDGMSFEMQEGTYLGVRLKYFNSNSEYGLTQVPVNEDGTYELAYELASGEYELVVLIEGKNIPYVNSLPDPIQVTSGQKYNKDLKLSYPEISGRVLTKEGTPLEIFKETYVDVELGCTANQDFRRLITVSNDGCFNFGGGLPSGEYYLKAIARGDCKYLYSEIINIDFQKGNKVTKDISLGRANATGRILKPDGTLYKPEGYAYSLIYFDKVGENTFGQYQTGGMEGYYNFGLLPDEGDYICRLIPMGDDNPYAASEPVVVHLSPDKTVVQDLVYTSPMLEGKVLSPDGKSLGDNVAGIEVELRSTEAPHKLQNKVSVNRDGSYRIGGVPTGDYILKAINNDVFYSPYTDSVETRIRLDEKSGIAVKDINLSKPQIRVCVYNTDGMVLTVEENYFIDVSLKNVDGRVEKSLCQTAGTFNLGGFPEGDYYMEIKSFEHEYIKSEKVKVHLTPGELVNLNMFLKDISKKVTGTINTNFEASSYNVLRDFKVEIEGTEISTFTNSQGNFVIPMAPDNSKSYTFVISKDGYLIRKIKNVVVSDDIRLSVNNGPIIMYGGEIIKDGIINLADIMEFVKRFAKQVDNESADKACDLDNDGCINLKDIMIAANNFNKSTDD</sequence>
<dbReference type="AlphaFoldDB" id="A0A0L6JSH6"/>
<dbReference type="RefSeq" id="WP_036936247.1">
    <property type="nucleotide sequence ID" value="NZ_JQKC01000002.1"/>
</dbReference>
<dbReference type="Gene3D" id="2.60.40.4130">
    <property type="match status" value="1"/>
</dbReference>
<dbReference type="InterPro" id="IPR018247">
    <property type="entry name" value="EF_Hand_1_Ca_BS"/>
</dbReference>
<dbReference type="OrthoDB" id="9804660at2"/>
<dbReference type="InterPro" id="IPR036439">
    <property type="entry name" value="Dockerin_dom_sf"/>
</dbReference>
<feature type="chain" id="PRO_5005565824" description="Dockerin domain-containing protein" evidence="1">
    <location>
        <begin position="27"/>
        <end position="657"/>
    </location>
</feature>
<name>A0A0L6JSH6_9FIRM</name>
<organism evidence="3 4">
    <name type="scientific">Pseudobacteroides cellulosolvens ATCC 35603 = DSM 2933</name>
    <dbReference type="NCBI Taxonomy" id="398512"/>
    <lineage>
        <taxon>Bacteria</taxon>
        <taxon>Bacillati</taxon>
        <taxon>Bacillota</taxon>
        <taxon>Clostridia</taxon>
        <taxon>Eubacteriales</taxon>
        <taxon>Oscillospiraceae</taxon>
        <taxon>Pseudobacteroides</taxon>
    </lineage>
</organism>
<evidence type="ECO:0000259" key="2">
    <source>
        <dbReference type="PROSITE" id="PS51766"/>
    </source>
</evidence>
<dbReference type="EMBL" id="LGTC01000001">
    <property type="protein sequence ID" value="KNY28781.1"/>
    <property type="molecule type" value="Genomic_DNA"/>
</dbReference>
<evidence type="ECO:0000313" key="4">
    <source>
        <dbReference type="Proteomes" id="UP000036923"/>
    </source>
</evidence>
<accession>A0A0L6JSH6</accession>
<comment type="caution">
    <text evidence="3">The sequence shown here is derived from an EMBL/GenBank/DDBJ whole genome shotgun (WGS) entry which is preliminary data.</text>
</comment>
<evidence type="ECO:0000313" key="3">
    <source>
        <dbReference type="EMBL" id="KNY28781.1"/>
    </source>
</evidence>
<proteinExistence type="predicted"/>
<gene>
    <name evidence="3" type="ORF">Bccel_4055</name>
</gene>
<reference evidence="4" key="1">
    <citation type="submission" date="2015-07" db="EMBL/GenBank/DDBJ databases">
        <title>Near-Complete Genome Sequence of the Cellulolytic Bacterium Bacteroides (Pseudobacteroides) cellulosolvens ATCC 35603.</title>
        <authorList>
            <person name="Dassa B."/>
            <person name="Utturkar S.M."/>
            <person name="Klingeman D.M."/>
            <person name="Hurt R.A."/>
            <person name="Keller M."/>
            <person name="Xu J."/>
            <person name="Reddy Y.H.K."/>
            <person name="Borovok I."/>
            <person name="Grinberg I.R."/>
            <person name="Lamed R."/>
            <person name="Zhivin O."/>
            <person name="Bayer E.A."/>
            <person name="Brown S.D."/>
        </authorList>
    </citation>
    <scope>NUCLEOTIDE SEQUENCE [LARGE SCALE GENOMIC DNA]</scope>
    <source>
        <strain evidence="4">DSM 2933</strain>
    </source>
</reference>
<feature type="signal peptide" evidence="1">
    <location>
        <begin position="1"/>
        <end position="26"/>
    </location>
</feature>
<dbReference type="PROSITE" id="PS00018">
    <property type="entry name" value="EF_HAND_1"/>
    <property type="match status" value="1"/>
</dbReference>
<dbReference type="PROSITE" id="PS51766">
    <property type="entry name" value="DOCKERIN"/>
    <property type="match status" value="1"/>
</dbReference>